<dbReference type="Proteomes" id="UP000233325">
    <property type="component" value="Unassembled WGS sequence"/>
</dbReference>
<proteinExistence type="predicted"/>
<keyword evidence="1" id="KW-0949">S-adenosyl-L-methionine</keyword>
<evidence type="ECO:0000313" key="7">
    <source>
        <dbReference type="Proteomes" id="UP000233325"/>
    </source>
</evidence>
<evidence type="ECO:0000313" key="6">
    <source>
        <dbReference type="EMBL" id="PKM88925.1"/>
    </source>
</evidence>
<comment type="caution">
    <text evidence="6">The sequence shown here is derived from an EMBL/GenBank/DDBJ whole genome shotgun (WGS) entry which is preliminary data.</text>
</comment>
<dbReference type="SFLD" id="SFLDG01067">
    <property type="entry name" value="SPASM/twitch_domain_containing"/>
    <property type="match status" value="1"/>
</dbReference>
<dbReference type="GO" id="GO:0003824">
    <property type="term" value="F:catalytic activity"/>
    <property type="evidence" value="ECO:0007669"/>
    <property type="project" value="InterPro"/>
</dbReference>
<evidence type="ECO:0000256" key="3">
    <source>
        <dbReference type="ARBA" id="ARBA00023004"/>
    </source>
</evidence>
<dbReference type="Pfam" id="PF04055">
    <property type="entry name" value="Radical_SAM"/>
    <property type="match status" value="1"/>
</dbReference>
<dbReference type="GO" id="GO:0051536">
    <property type="term" value="F:iron-sulfur cluster binding"/>
    <property type="evidence" value="ECO:0007669"/>
    <property type="project" value="UniProtKB-KW"/>
</dbReference>
<dbReference type="SUPFAM" id="SSF102114">
    <property type="entry name" value="Radical SAM enzymes"/>
    <property type="match status" value="1"/>
</dbReference>
<dbReference type="InterPro" id="IPR012840">
    <property type="entry name" value="NrdG2"/>
</dbReference>
<reference evidence="6 7" key="1">
    <citation type="journal article" date="2017" name="ISME J.">
        <title>Potential for microbial H2 and metal transformations associated with novel bacteria and archaea in deep terrestrial subsurface sediments.</title>
        <authorList>
            <person name="Hernsdorf A.W."/>
            <person name="Amano Y."/>
            <person name="Miyakawa K."/>
            <person name="Ise K."/>
            <person name="Suzuki Y."/>
            <person name="Anantharaman K."/>
            <person name="Probst A."/>
            <person name="Burstein D."/>
            <person name="Thomas B.C."/>
            <person name="Banfield J.F."/>
        </authorList>
    </citation>
    <scope>NUCLEOTIDE SEQUENCE [LARGE SCALE GENOMIC DNA]</scope>
    <source>
        <strain evidence="6">HGW-Falkowbacteria-2</strain>
    </source>
</reference>
<organism evidence="6 7">
    <name type="scientific">Candidatus Falkowbacteria bacterium HGW-Falkowbacteria-2</name>
    <dbReference type="NCBI Taxonomy" id="2013769"/>
    <lineage>
        <taxon>Bacteria</taxon>
        <taxon>Candidatus Falkowiibacteriota</taxon>
    </lineage>
</organism>
<dbReference type="InterPro" id="IPR050377">
    <property type="entry name" value="Radical_SAM_PqqE_MftC-like"/>
</dbReference>
<dbReference type="SFLD" id="SFLDG01094">
    <property type="entry name" value="Uncharacterised_Radical_SAM_Su"/>
    <property type="match status" value="1"/>
</dbReference>
<dbReference type="EMBL" id="PHAH01000008">
    <property type="protein sequence ID" value="PKM88925.1"/>
    <property type="molecule type" value="Genomic_DNA"/>
</dbReference>
<dbReference type="InterPro" id="IPR058240">
    <property type="entry name" value="rSAM_sf"/>
</dbReference>
<dbReference type="PANTHER" id="PTHR11228:SF27">
    <property type="entry name" value="GLYCYL-RADICAL ENZYME ACTIVATING ENZYME MJ1227-RELATED"/>
    <property type="match status" value="1"/>
</dbReference>
<dbReference type="CDD" id="cd01335">
    <property type="entry name" value="Radical_SAM"/>
    <property type="match status" value="1"/>
</dbReference>
<dbReference type="InterPro" id="IPR013785">
    <property type="entry name" value="Aldolase_TIM"/>
</dbReference>
<dbReference type="GO" id="GO:0046872">
    <property type="term" value="F:metal ion binding"/>
    <property type="evidence" value="ECO:0007669"/>
    <property type="project" value="UniProtKB-KW"/>
</dbReference>
<dbReference type="NCBIfam" id="TIGR02495">
    <property type="entry name" value="NrdG2"/>
    <property type="match status" value="1"/>
</dbReference>
<protein>
    <submittedName>
        <fullName evidence="6">Anaerobic ribonucleoside-triphosphate reductase activating protein</fullName>
    </submittedName>
</protein>
<evidence type="ECO:0000256" key="4">
    <source>
        <dbReference type="ARBA" id="ARBA00023014"/>
    </source>
</evidence>
<name>A0A2N2E2F8_9BACT</name>
<evidence type="ECO:0000256" key="1">
    <source>
        <dbReference type="ARBA" id="ARBA00022691"/>
    </source>
</evidence>
<keyword evidence="3" id="KW-0408">Iron</keyword>
<keyword evidence="2" id="KW-0479">Metal-binding</keyword>
<dbReference type="Gene3D" id="3.20.20.70">
    <property type="entry name" value="Aldolase class I"/>
    <property type="match status" value="1"/>
</dbReference>
<feature type="domain" description="Radical SAM core" evidence="5">
    <location>
        <begin position="13"/>
        <end position="232"/>
    </location>
</feature>
<sequence>MIIGGLEKLTLLDYPDNLAAIVFTQGCNFRCHFCYNPMLVLPRAKLEADKSNKDQGFSLKEEDLFLFLENRKGKLDGVVITGGEPTLHPDLPEFIQKIKSRGLLVKLDSNGTNPGMLKRLIDEKLIDYIAMDIKAPWEKYEAVVGVPVNLENLQKSVKMIMTSGLPYEFRSTLLPMFHNEADIAKMGEMISGANRWYLQKFKPDTNLVNSSFEGKETFLDKELEALALIGGKYVKECRARI</sequence>
<evidence type="ECO:0000256" key="2">
    <source>
        <dbReference type="ARBA" id="ARBA00022723"/>
    </source>
</evidence>
<dbReference type="SFLD" id="SFLDS00029">
    <property type="entry name" value="Radical_SAM"/>
    <property type="match status" value="1"/>
</dbReference>
<dbReference type="PANTHER" id="PTHR11228">
    <property type="entry name" value="RADICAL SAM DOMAIN PROTEIN"/>
    <property type="match status" value="1"/>
</dbReference>
<accession>A0A2N2E2F8</accession>
<dbReference type="InterPro" id="IPR007197">
    <property type="entry name" value="rSAM"/>
</dbReference>
<dbReference type="AlphaFoldDB" id="A0A2N2E2F8"/>
<dbReference type="PROSITE" id="PS51918">
    <property type="entry name" value="RADICAL_SAM"/>
    <property type="match status" value="1"/>
</dbReference>
<evidence type="ECO:0000259" key="5">
    <source>
        <dbReference type="PROSITE" id="PS51918"/>
    </source>
</evidence>
<keyword evidence="4" id="KW-0411">Iron-sulfur</keyword>
<gene>
    <name evidence="6" type="ORF">CVU83_00960</name>
</gene>